<dbReference type="EMBL" id="PKPP01012844">
    <property type="protein sequence ID" value="PWA41758.1"/>
    <property type="molecule type" value="Genomic_DNA"/>
</dbReference>
<gene>
    <name evidence="1" type="ORF">CTI12_AA548460</name>
</gene>
<dbReference type="OrthoDB" id="10251154at2759"/>
<dbReference type="STRING" id="35608.A0A2U1KYD4"/>
<keyword evidence="2" id="KW-1185">Reference proteome</keyword>
<evidence type="ECO:0000313" key="1">
    <source>
        <dbReference type="EMBL" id="PWA41758.1"/>
    </source>
</evidence>
<evidence type="ECO:0000313" key="2">
    <source>
        <dbReference type="Proteomes" id="UP000245207"/>
    </source>
</evidence>
<dbReference type="AlphaFoldDB" id="A0A2U1KYD4"/>
<protein>
    <submittedName>
        <fullName evidence="1">Transducin/WD40 repeat-like superfamily protein</fullName>
    </submittedName>
</protein>
<comment type="caution">
    <text evidence="1">The sequence shown here is derived from an EMBL/GenBank/DDBJ whole genome shotgun (WGS) entry which is preliminary data.</text>
</comment>
<name>A0A2U1KYD4_ARTAN</name>
<organism evidence="1 2">
    <name type="scientific">Artemisia annua</name>
    <name type="common">Sweet wormwood</name>
    <dbReference type="NCBI Taxonomy" id="35608"/>
    <lineage>
        <taxon>Eukaryota</taxon>
        <taxon>Viridiplantae</taxon>
        <taxon>Streptophyta</taxon>
        <taxon>Embryophyta</taxon>
        <taxon>Tracheophyta</taxon>
        <taxon>Spermatophyta</taxon>
        <taxon>Magnoliopsida</taxon>
        <taxon>eudicotyledons</taxon>
        <taxon>Gunneridae</taxon>
        <taxon>Pentapetalae</taxon>
        <taxon>asterids</taxon>
        <taxon>campanulids</taxon>
        <taxon>Asterales</taxon>
        <taxon>Asteraceae</taxon>
        <taxon>Asteroideae</taxon>
        <taxon>Anthemideae</taxon>
        <taxon>Artemisiinae</taxon>
        <taxon>Artemisia</taxon>
    </lineage>
</organism>
<proteinExistence type="predicted"/>
<dbReference type="Proteomes" id="UP000245207">
    <property type="component" value="Unassembled WGS sequence"/>
</dbReference>
<accession>A0A2U1KYD4</accession>
<sequence length="80" mass="8911">MDTLDFSDEFEVTVNKYQRGEAANLEALKDKKLKGQLADREELYKKSANAAAKAEKAVELTVKMLLVNDMGLFGFLNGLL</sequence>
<reference evidence="1 2" key="1">
    <citation type="journal article" date="2018" name="Mol. Plant">
        <title>The genome of Artemisia annua provides insight into the evolution of Asteraceae family and artemisinin biosynthesis.</title>
        <authorList>
            <person name="Shen Q."/>
            <person name="Zhang L."/>
            <person name="Liao Z."/>
            <person name="Wang S."/>
            <person name="Yan T."/>
            <person name="Shi P."/>
            <person name="Liu M."/>
            <person name="Fu X."/>
            <person name="Pan Q."/>
            <person name="Wang Y."/>
            <person name="Lv Z."/>
            <person name="Lu X."/>
            <person name="Zhang F."/>
            <person name="Jiang W."/>
            <person name="Ma Y."/>
            <person name="Chen M."/>
            <person name="Hao X."/>
            <person name="Li L."/>
            <person name="Tang Y."/>
            <person name="Lv G."/>
            <person name="Zhou Y."/>
            <person name="Sun X."/>
            <person name="Brodelius P.E."/>
            <person name="Rose J.K.C."/>
            <person name="Tang K."/>
        </authorList>
    </citation>
    <scope>NUCLEOTIDE SEQUENCE [LARGE SCALE GENOMIC DNA]</scope>
    <source>
        <strain evidence="2">cv. Huhao1</strain>
        <tissue evidence="1">Leaf</tissue>
    </source>
</reference>